<evidence type="ECO:0000313" key="3">
    <source>
        <dbReference type="Ensembl" id="ENSSCAP00000000047.1"/>
    </source>
</evidence>
<dbReference type="Proteomes" id="UP000694409">
    <property type="component" value="Unassembled WGS sequence"/>
</dbReference>
<comment type="similarity">
    <text evidence="1">Belongs to the universal ribosomal protein uL15 family.</text>
</comment>
<name>A0A8C9KNK4_SERCA</name>
<reference evidence="3" key="1">
    <citation type="submission" date="2025-08" db="UniProtKB">
        <authorList>
            <consortium name="Ensembl"/>
        </authorList>
    </citation>
    <scope>IDENTIFICATION</scope>
</reference>
<dbReference type="GO" id="GO:0003735">
    <property type="term" value="F:structural constituent of ribosome"/>
    <property type="evidence" value="ECO:0007669"/>
    <property type="project" value="TreeGrafter"/>
</dbReference>
<dbReference type="Ensembl" id="ENSSCAT00000000056.1">
    <property type="protein sequence ID" value="ENSSCAP00000000047.1"/>
    <property type="gene ID" value="ENSSCAG00000000043.1"/>
</dbReference>
<dbReference type="GeneTree" id="ENSGT01000000217679"/>
<protein>
    <recommendedName>
        <fullName evidence="5">60S ribosomal protein L27a</fullName>
    </recommendedName>
</protein>
<dbReference type="AlphaFoldDB" id="A0A8C9KNK4"/>
<evidence type="ECO:0000313" key="4">
    <source>
        <dbReference type="Proteomes" id="UP000694409"/>
    </source>
</evidence>
<organism evidence="3 4">
    <name type="scientific">Serinus canaria</name>
    <name type="common">Island canary</name>
    <name type="synonym">Fringilla canaria</name>
    <dbReference type="NCBI Taxonomy" id="9135"/>
    <lineage>
        <taxon>Eukaryota</taxon>
        <taxon>Metazoa</taxon>
        <taxon>Chordata</taxon>
        <taxon>Craniata</taxon>
        <taxon>Vertebrata</taxon>
        <taxon>Euteleostomi</taxon>
        <taxon>Archelosauria</taxon>
        <taxon>Archosauria</taxon>
        <taxon>Dinosauria</taxon>
        <taxon>Saurischia</taxon>
        <taxon>Theropoda</taxon>
        <taxon>Coelurosauria</taxon>
        <taxon>Aves</taxon>
        <taxon>Neognathae</taxon>
        <taxon>Neoaves</taxon>
        <taxon>Telluraves</taxon>
        <taxon>Australaves</taxon>
        <taxon>Passeriformes</taxon>
        <taxon>Passeroidea</taxon>
        <taxon>Fringillidae</taxon>
        <taxon>Carduelinae</taxon>
        <taxon>Serinus</taxon>
    </lineage>
</organism>
<sequence>MPSRLRDTRKLRGHTSHSHLSTHRKHPRGHGNSGGNQHHRMNFDKHHSGYFRKVGYYKALGKGKRHKQLPIAKAKFSEEAQRGKTKLVAPVFVAVPPLKVFKARLDEALSNVV</sequence>
<evidence type="ECO:0000256" key="2">
    <source>
        <dbReference type="SAM" id="MobiDB-lite"/>
    </source>
</evidence>
<dbReference type="PANTHER" id="PTHR11721">
    <property type="entry name" value="60S RIBOSOMAL PROTEIN L27A"/>
    <property type="match status" value="1"/>
</dbReference>
<feature type="compositionally biased region" description="Basic residues" evidence="2">
    <location>
        <begin position="11"/>
        <end position="29"/>
    </location>
</feature>
<feature type="region of interest" description="Disordered" evidence="2">
    <location>
        <begin position="1"/>
        <end position="45"/>
    </location>
</feature>
<dbReference type="OMA" id="GSACGMH"/>
<keyword evidence="4" id="KW-1185">Reference proteome</keyword>
<proteinExistence type="inferred from homology"/>
<dbReference type="PANTHER" id="PTHR11721:SF3">
    <property type="entry name" value="LARGE RIBOSOMAL SUBUNIT PROTEIN UL15"/>
    <property type="match status" value="1"/>
</dbReference>
<reference evidence="3" key="2">
    <citation type="submission" date="2025-09" db="UniProtKB">
        <authorList>
            <consortium name="Ensembl"/>
        </authorList>
    </citation>
    <scope>IDENTIFICATION</scope>
</reference>
<dbReference type="GO" id="GO:0022625">
    <property type="term" value="C:cytosolic large ribosomal subunit"/>
    <property type="evidence" value="ECO:0007669"/>
    <property type="project" value="TreeGrafter"/>
</dbReference>
<accession>A0A8C9KNK4</accession>
<feature type="compositionally biased region" description="Basic and acidic residues" evidence="2">
    <location>
        <begin position="1"/>
        <end position="10"/>
    </location>
</feature>
<evidence type="ECO:0000256" key="1">
    <source>
        <dbReference type="ARBA" id="ARBA00007320"/>
    </source>
</evidence>
<evidence type="ECO:0008006" key="5">
    <source>
        <dbReference type="Google" id="ProtNLM"/>
    </source>
</evidence>